<protein>
    <recommendedName>
        <fullName evidence="4">SdpI family protein</fullName>
    </recommendedName>
</protein>
<keyword evidence="1" id="KW-1133">Transmembrane helix</keyword>
<keyword evidence="1" id="KW-0472">Membrane</keyword>
<keyword evidence="1" id="KW-0812">Transmembrane</keyword>
<dbReference type="RefSeq" id="WP_185085400.1">
    <property type="nucleotide sequence ID" value="NZ_JACHJB010000002.1"/>
</dbReference>
<feature type="transmembrane region" description="Helical" evidence="1">
    <location>
        <begin position="52"/>
        <end position="74"/>
    </location>
</feature>
<organism evidence="2 3">
    <name type="scientific">Nonomuraea muscovyensis</name>
    <dbReference type="NCBI Taxonomy" id="1124761"/>
    <lineage>
        <taxon>Bacteria</taxon>
        <taxon>Bacillati</taxon>
        <taxon>Actinomycetota</taxon>
        <taxon>Actinomycetes</taxon>
        <taxon>Streptosporangiales</taxon>
        <taxon>Streptosporangiaceae</taxon>
        <taxon>Nonomuraea</taxon>
    </lineage>
</organism>
<dbReference type="InterPro" id="IPR025962">
    <property type="entry name" value="SdpI/YhfL"/>
</dbReference>
<evidence type="ECO:0000313" key="3">
    <source>
        <dbReference type="Proteomes" id="UP000583800"/>
    </source>
</evidence>
<accession>A0A7X0C4S8</accession>
<comment type="caution">
    <text evidence="2">The sequence shown here is derived from an EMBL/GenBank/DDBJ whole genome shotgun (WGS) entry which is preliminary data.</text>
</comment>
<evidence type="ECO:0000256" key="1">
    <source>
        <dbReference type="SAM" id="Phobius"/>
    </source>
</evidence>
<name>A0A7X0C4S8_9ACTN</name>
<keyword evidence="3" id="KW-1185">Reference proteome</keyword>
<dbReference type="AlphaFoldDB" id="A0A7X0C4S8"/>
<dbReference type="Proteomes" id="UP000583800">
    <property type="component" value="Unassembled WGS sequence"/>
</dbReference>
<evidence type="ECO:0008006" key="4">
    <source>
        <dbReference type="Google" id="ProtNLM"/>
    </source>
</evidence>
<feature type="transmembrane region" description="Helical" evidence="1">
    <location>
        <begin position="80"/>
        <end position="100"/>
    </location>
</feature>
<proteinExistence type="predicted"/>
<dbReference type="Pfam" id="PF13630">
    <property type="entry name" value="SdpI"/>
    <property type="match status" value="1"/>
</dbReference>
<evidence type="ECO:0000313" key="2">
    <source>
        <dbReference type="EMBL" id="MBB6347460.1"/>
    </source>
</evidence>
<sequence length="119" mass="11732">MDVLPPLLVFAGLAAGIVGCLGLAGRLPRNNIAGVRTPTTMRSDTAFRANKAAGVPPLTGGGVALTGAVAAWLLPTDEGVLTVVIVAAIGMLALTILGGVTGVRAAKAVPDQEPDPPTG</sequence>
<gene>
    <name evidence="2" type="ORF">FHU36_004005</name>
</gene>
<reference evidence="2 3" key="1">
    <citation type="submission" date="2020-08" db="EMBL/GenBank/DDBJ databases">
        <title>Sequencing the genomes of 1000 actinobacteria strains.</title>
        <authorList>
            <person name="Klenk H.-P."/>
        </authorList>
    </citation>
    <scope>NUCLEOTIDE SEQUENCE [LARGE SCALE GENOMIC DNA]</scope>
    <source>
        <strain evidence="2 3">DSM 45913</strain>
    </source>
</reference>
<feature type="transmembrane region" description="Helical" evidence="1">
    <location>
        <begin position="6"/>
        <end position="24"/>
    </location>
</feature>
<dbReference type="EMBL" id="JACHJB010000002">
    <property type="protein sequence ID" value="MBB6347460.1"/>
    <property type="molecule type" value="Genomic_DNA"/>
</dbReference>